<keyword evidence="5" id="KW-0479">Metal-binding</keyword>
<dbReference type="InterPro" id="IPR003607">
    <property type="entry name" value="HD/PDEase_dom"/>
</dbReference>
<dbReference type="GO" id="GO:0042245">
    <property type="term" value="P:RNA repair"/>
    <property type="evidence" value="ECO:0007669"/>
    <property type="project" value="UniProtKB-KW"/>
</dbReference>
<dbReference type="SUPFAM" id="SSF81301">
    <property type="entry name" value="Nucleotidyltransferase"/>
    <property type="match status" value="1"/>
</dbReference>
<keyword evidence="8" id="KW-0067">ATP-binding</keyword>
<organism evidence="13 14">
    <name type="scientific">Longibaculum muris</name>
    <dbReference type="NCBI Taxonomy" id="1796628"/>
    <lineage>
        <taxon>Bacteria</taxon>
        <taxon>Bacillati</taxon>
        <taxon>Bacillota</taxon>
        <taxon>Erysipelotrichia</taxon>
        <taxon>Erysipelotrichales</taxon>
        <taxon>Coprobacillaceae</taxon>
        <taxon>Longibaculum</taxon>
    </lineage>
</organism>
<dbReference type="RefSeq" id="WP_066447978.1">
    <property type="nucleotide sequence ID" value="NZ_JANKBF010000009.1"/>
</dbReference>
<evidence type="ECO:0000313" key="14">
    <source>
        <dbReference type="Proteomes" id="UP000295515"/>
    </source>
</evidence>
<evidence type="ECO:0000256" key="11">
    <source>
        <dbReference type="RuleBase" id="RU003953"/>
    </source>
</evidence>
<keyword evidence="4" id="KW-0548">Nucleotidyltransferase</keyword>
<evidence type="ECO:0000259" key="12">
    <source>
        <dbReference type="SMART" id="SM00471"/>
    </source>
</evidence>
<sequence>MQFKKLAEDVFEDILHSGGYVYIVGGCVRDEVMGIQGENDIDVEVYHLTYQQLYDVLARHGHVNTFGQSFAIMQLDCLPHYDFALPRKEKKTGEKHQDFQVMIDPELSLDKAIQRRDLTMNALMYDYQQGKIIDLCGGIDDIKNRVIRCVNVKTFAEDPLRVLRIAQFVARFDMLVEKRTLQLCKEMVKQHMLDHLSIERVYSEYSKILMAEKPSLGFEFLRTIDALPPYLKALETTHQRLDYHPEGHVFNHTMLVIDVAALTKHKTDHPLWFMWSCLLHDIGKPVVTTKEGHAHGHNEAGVEVFKQVDIITAKKEREYISTMIMYHMHLMNMARNHSRDLSYLRLLKKIDGKVSLNDLICISCCDKLGRGKVAREQYDAFLEFIADKKARLGDRAKPPMINGNDLLEAGFKADKQLKKVLAEAYDLQLQGIDRERILRSLKKKYDKG</sequence>
<evidence type="ECO:0000256" key="9">
    <source>
        <dbReference type="ARBA" id="ARBA00022842"/>
    </source>
</evidence>
<dbReference type="Proteomes" id="UP000295515">
    <property type="component" value="Unassembled WGS sequence"/>
</dbReference>
<dbReference type="PANTHER" id="PTHR47545:SF1">
    <property type="entry name" value="MULTIFUNCTIONAL CCA PROTEIN"/>
    <property type="match status" value="1"/>
</dbReference>
<accession>A0A4R3YNH7</accession>
<feature type="domain" description="HD/PDEase" evidence="12">
    <location>
        <begin position="245"/>
        <end position="380"/>
    </location>
</feature>
<evidence type="ECO:0000256" key="10">
    <source>
        <dbReference type="ARBA" id="ARBA00022884"/>
    </source>
</evidence>
<dbReference type="SMART" id="SM00471">
    <property type="entry name" value="HDc"/>
    <property type="match status" value="1"/>
</dbReference>
<dbReference type="AlphaFoldDB" id="A0A4R3YNH7"/>
<evidence type="ECO:0000256" key="3">
    <source>
        <dbReference type="ARBA" id="ARBA00022694"/>
    </source>
</evidence>
<dbReference type="PANTHER" id="PTHR47545">
    <property type="entry name" value="MULTIFUNCTIONAL CCA PROTEIN"/>
    <property type="match status" value="1"/>
</dbReference>
<keyword evidence="2 11" id="KW-0808">Transferase</keyword>
<gene>
    <name evidence="13" type="ORF">EDD60_12243</name>
</gene>
<keyword evidence="14" id="KW-1185">Reference proteome</keyword>
<dbReference type="EMBL" id="SMCQ01000022">
    <property type="protein sequence ID" value="TCV93802.1"/>
    <property type="molecule type" value="Genomic_DNA"/>
</dbReference>
<keyword evidence="10 11" id="KW-0694">RNA-binding</keyword>
<dbReference type="Pfam" id="PF01743">
    <property type="entry name" value="PolyA_pol"/>
    <property type="match status" value="1"/>
</dbReference>
<dbReference type="Pfam" id="PF01966">
    <property type="entry name" value="HD"/>
    <property type="match status" value="1"/>
</dbReference>
<dbReference type="GO" id="GO:0005524">
    <property type="term" value="F:ATP binding"/>
    <property type="evidence" value="ECO:0007669"/>
    <property type="project" value="UniProtKB-KW"/>
</dbReference>
<name>A0A4R3YNH7_9FIRM</name>
<dbReference type="InterPro" id="IPR006674">
    <property type="entry name" value="HD_domain"/>
</dbReference>
<dbReference type="Gene3D" id="1.10.3090.10">
    <property type="entry name" value="cca-adding enzyme, domain 2"/>
    <property type="match status" value="1"/>
</dbReference>
<comment type="caution">
    <text evidence="13">The sequence shown here is derived from an EMBL/GenBank/DDBJ whole genome shotgun (WGS) entry which is preliminary data.</text>
</comment>
<evidence type="ECO:0000256" key="7">
    <source>
        <dbReference type="ARBA" id="ARBA00022800"/>
    </source>
</evidence>
<evidence type="ECO:0000256" key="6">
    <source>
        <dbReference type="ARBA" id="ARBA00022741"/>
    </source>
</evidence>
<dbReference type="GO" id="GO:0046872">
    <property type="term" value="F:metal ion binding"/>
    <property type="evidence" value="ECO:0007669"/>
    <property type="project" value="UniProtKB-KW"/>
</dbReference>
<dbReference type="GO" id="GO:0003723">
    <property type="term" value="F:RNA binding"/>
    <property type="evidence" value="ECO:0007669"/>
    <property type="project" value="UniProtKB-KW"/>
</dbReference>
<dbReference type="Gene3D" id="3.30.460.10">
    <property type="entry name" value="Beta Polymerase, domain 2"/>
    <property type="match status" value="1"/>
</dbReference>
<dbReference type="InterPro" id="IPR043519">
    <property type="entry name" value="NT_sf"/>
</dbReference>
<proteinExistence type="inferred from homology"/>
<evidence type="ECO:0000256" key="4">
    <source>
        <dbReference type="ARBA" id="ARBA00022695"/>
    </source>
</evidence>
<dbReference type="CDD" id="cd00077">
    <property type="entry name" value="HDc"/>
    <property type="match status" value="1"/>
</dbReference>
<dbReference type="GeneID" id="98916299"/>
<keyword evidence="7" id="KW-0692">RNA repair</keyword>
<keyword evidence="9" id="KW-0460">Magnesium</keyword>
<dbReference type="InterPro" id="IPR002646">
    <property type="entry name" value="PolA_pol_head_dom"/>
</dbReference>
<comment type="cofactor">
    <cofactor evidence="1">
        <name>Mg(2+)</name>
        <dbReference type="ChEBI" id="CHEBI:18420"/>
    </cofactor>
</comment>
<dbReference type="GO" id="GO:0008033">
    <property type="term" value="P:tRNA processing"/>
    <property type="evidence" value="ECO:0007669"/>
    <property type="project" value="UniProtKB-KW"/>
</dbReference>
<dbReference type="InterPro" id="IPR032828">
    <property type="entry name" value="PolyA_RNA-bd"/>
</dbReference>
<dbReference type="PROSITE" id="PS51257">
    <property type="entry name" value="PROKAR_LIPOPROTEIN"/>
    <property type="match status" value="1"/>
</dbReference>
<keyword evidence="6" id="KW-0547">Nucleotide-binding</keyword>
<protein>
    <submittedName>
        <fullName evidence="13">tRNA nucleotidyltransferase (CCA-adding enzyme)</fullName>
    </submittedName>
</protein>
<dbReference type="Pfam" id="PF12627">
    <property type="entry name" value="PolyA_pol_RNAbd"/>
    <property type="match status" value="1"/>
</dbReference>
<evidence type="ECO:0000256" key="5">
    <source>
        <dbReference type="ARBA" id="ARBA00022723"/>
    </source>
</evidence>
<keyword evidence="3" id="KW-0819">tRNA processing</keyword>
<evidence type="ECO:0000256" key="1">
    <source>
        <dbReference type="ARBA" id="ARBA00001946"/>
    </source>
</evidence>
<comment type="similarity">
    <text evidence="11">Belongs to the tRNA nucleotidyltransferase/poly(A) polymerase family.</text>
</comment>
<evidence type="ECO:0000256" key="2">
    <source>
        <dbReference type="ARBA" id="ARBA00022679"/>
    </source>
</evidence>
<dbReference type="InterPro" id="IPR050124">
    <property type="entry name" value="tRNA_CCA-adding_enzyme"/>
</dbReference>
<dbReference type="GO" id="GO:0016779">
    <property type="term" value="F:nucleotidyltransferase activity"/>
    <property type="evidence" value="ECO:0007669"/>
    <property type="project" value="UniProtKB-KW"/>
</dbReference>
<evidence type="ECO:0000256" key="8">
    <source>
        <dbReference type="ARBA" id="ARBA00022840"/>
    </source>
</evidence>
<evidence type="ECO:0000313" key="13">
    <source>
        <dbReference type="EMBL" id="TCV93802.1"/>
    </source>
</evidence>
<dbReference type="SUPFAM" id="SSF81891">
    <property type="entry name" value="Poly A polymerase C-terminal region-like"/>
    <property type="match status" value="1"/>
</dbReference>
<reference evidence="13 14" key="1">
    <citation type="submission" date="2019-03" db="EMBL/GenBank/DDBJ databases">
        <title>Genomic Encyclopedia of Type Strains, Phase IV (KMG-IV): sequencing the most valuable type-strain genomes for metagenomic binning, comparative biology and taxonomic classification.</title>
        <authorList>
            <person name="Goeker M."/>
        </authorList>
    </citation>
    <scope>NUCLEOTIDE SEQUENCE [LARGE SCALE GENOMIC DNA]</scope>
    <source>
        <strain evidence="13 14">DSM 29487</strain>
    </source>
</reference>